<accession>A0A2H9UMI2</accession>
<organism evidence="1 2">
    <name type="scientific">Acinetobacter pseudolwoffii</name>
    <dbReference type="NCBI Taxonomy" id="2053287"/>
    <lineage>
        <taxon>Bacteria</taxon>
        <taxon>Pseudomonadati</taxon>
        <taxon>Pseudomonadota</taxon>
        <taxon>Gammaproteobacteria</taxon>
        <taxon>Moraxellales</taxon>
        <taxon>Moraxellaceae</taxon>
        <taxon>Acinetobacter</taxon>
    </lineage>
</organism>
<evidence type="ECO:0000313" key="1">
    <source>
        <dbReference type="EMBL" id="PJI32905.1"/>
    </source>
</evidence>
<reference evidence="1 2" key="2">
    <citation type="submission" date="2017-12" db="EMBL/GenBank/DDBJ databases">
        <title>Revising the taxonomy of the Acinetobacter lwoffii group: the description of Acinetobacter pseudolwoffii sp. nov. and emended description of Acinetobacter lwoffii.</title>
        <authorList>
            <person name="Nemec A."/>
        </authorList>
    </citation>
    <scope>NUCLEOTIDE SEQUENCE [LARGE SCALE GENOMIC DNA]</scope>
    <source>
        <strain evidence="1 2">ANC 5347</strain>
    </source>
</reference>
<proteinExistence type="predicted"/>
<name>A0A2H9UMI2_9GAMM</name>
<gene>
    <name evidence="1" type="ORF">CU320_05915</name>
</gene>
<reference evidence="1 2" key="1">
    <citation type="submission" date="2017-11" db="EMBL/GenBank/DDBJ databases">
        <authorList>
            <person name="Han C.G."/>
        </authorList>
    </citation>
    <scope>NUCLEOTIDE SEQUENCE [LARGE SCALE GENOMIC DNA]</scope>
    <source>
        <strain evidence="1 2">ANC 5347</strain>
    </source>
</reference>
<comment type="caution">
    <text evidence="1">The sequence shown here is derived from an EMBL/GenBank/DDBJ whole genome shotgun (WGS) entry which is preliminary data.</text>
</comment>
<protein>
    <submittedName>
        <fullName evidence="1">Uncharacterized protein</fullName>
    </submittedName>
</protein>
<dbReference type="EMBL" id="PGOZ01000005">
    <property type="protein sequence ID" value="PJI32905.1"/>
    <property type="molecule type" value="Genomic_DNA"/>
</dbReference>
<dbReference type="Proteomes" id="UP000242351">
    <property type="component" value="Unassembled WGS sequence"/>
</dbReference>
<dbReference type="AlphaFoldDB" id="A0A2H9UMI2"/>
<sequence length="212" mass="25336">MQKIDQTKLTHEIIETAYKLLTHKLAFGGLITHNESAFQLELGHILKTLGQWYEFRLSDKFHLEFEAFLPLKITSIKSQSERARVDILIRYQDGDHQTCAAIELKFFKKSNHREPNNRYDVFKDLSNLELYKKNGIDICYFILATDHPHYYNQIKYSDDTRDFDFRHKSTYREGTILSYRTPKPYGTDITLMQDYEFLWDQINDLYFLKVQV</sequence>
<evidence type="ECO:0000313" key="2">
    <source>
        <dbReference type="Proteomes" id="UP000242351"/>
    </source>
</evidence>
<dbReference type="RefSeq" id="WP_100357493.1">
    <property type="nucleotide sequence ID" value="NZ_PGOZ01000005.1"/>
</dbReference>